<organism evidence="1 2">
    <name type="scientific">candidate division MSBL1 archaeon SCGC-AAA382A20</name>
    <dbReference type="NCBI Taxonomy" id="1698280"/>
    <lineage>
        <taxon>Archaea</taxon>
        <taxon>Methanobacteriati</taxon>
        <taxon>Methanobacteriota</taxon>
        <taxon>candidate division MSBL1</taxon>
    </lineage>
</organism>
<proteinExistence type="predicted"/>
<name>A0A133VK19_9EURY</name>
<dbReference type="AlphaFoldDB" id="A0A133VK19"/>
<evidence type="ECO:0000313" key="1">
    <source>
        <dbReference type="EMBL" id="KXB06785.1"/>
    </source>
</evidence>
<evidence type="ECO:0008006" key="3">
    <source>
        <dbReference type="Google" id="ProtNLM"/>
    </source>
</evidence>
<evidence type="ECO:0000313" key="2">
    <source>
        <dbReference type="Proteomes" id="UP000070263"/>
    </source>
</evidence>
<comment type="caution">
    <text evidence="1">The sequence shown here is derived from an EMBL/GenBank/DDBJ whole genome shotgun (WGS) entry which is preliminary data.</text>
</comment>
<gene>
    <name evidence="1" type="ORF">AKJ51_02855</name>
</gene>
<dbReference type="Proteomes" id="UP000070263">
    <property type="component" value="Unassembled WGS sequence"/>
</dbReference>
<sequence length="738" mass="84515">MFERNKKDCQKKNKKLRKTSEGIPTVYNKAIFPALSEEFKTRHTKPITVKELGGNYLTAGLRNFPFKNGKVDIEKLRDEFEKWHNPRLKVGESTRDDTKHNFGNALWLNINFLRALNWKKAIEEVKKRNLYIVDCWGILPGCKEGPKGGPSWDIPEDVHRFLNNDLEEHFLGWDNGENDGRWFWQAMRNWVPPVNRKKAYQHFVNWFRPFLSDIKNYAIALCGLTFPHYFAQMEGHRMIGAEFLQALPSVPMWSAWVRGAARQYQMLWMAGISVFNMFGYKSFEKDQFKGDSAGKEEQIGIGNPHCQTGPDRGPSLSLMKRVWLVLFMYGVNVEAIEGHQFVGSKYLSPLGKLQLKATSFCVNNVERRGVQYCPAALLIDFYSGWTPPRHFYSDSFYTVWGSLPYEKGDHQIDLFFREIYPDYQDCAYFRDERGFLTTTPFGDIFDVLLSNAKVDTLSRYRSIVILGEIDVEGELLRKTTNFVKKGGTLIWSLPQLGKGAEELSGITSVGEEKESNESYNPFYNETYQEPLFNFSEVNISECSVLLKTKTGHPLVIRKTVGQGNIITIIVPFGTSKKIKESHPIIGANPSKDTTTISGFDKPIGSPFEILKGVKDIIFPFLESFNLVKVLASKDPLSCIPESYESIERPTSVQYITNLTEEKDKIVVTLVNNKPFPVYLFLKVKKAKIEVAKDLLHQEELNLKKGGVLTLFPSGSADFNIFIVELKLDKKIMNFREKQ</sequence>
<reference evidence="1 2" key="1">
    <citation type="journal article" date="2016" name="Sci. Rep.">
        <title>Metabolic traits of an uncultured archaeal lineage -MSBL1- from brine pools of the Red Sea.</title>
        <authorList>
            <person name="Mwirichia R."/>
            <person name="Alam I."/>
            <person name="Rashid M."/>
            <person name="Vinu M."/>
            <person name="Ba-Alawi W."/>
            <person name="Anthony Kamau A."/>
            <person name="Kamanda Ngugi D."/>
            <person name="Goker M."/>
            <person name="Klenk H.P."/>
            <person name="Bajic V."/>
            <person name="Stingl U."/>
        </authorList>
    </citation>
    <scope>NUCLEOTIDE SEQUENCE [LARGE SCALE GENOMIC DNA]</scope>
    <source>
        <strain evidence="1">SCGC-AAA382A20</strain>
    </source>
</reference>
<dbReference type="EMBL" id="LHYE01000030">
    <property type="protein sequence ID" value="KXB06785.1"/>
    <property type="molecule type" value="Genomic_DNA"/>
</dbReference>
<keyword evidence="2" id="KW-1185">Reference proteome</keyword>
<protein>
    <recommendedName>
        <fullName evidence="3">Beta-galactosidase trimerisation domain-containing protein</fullName>
    </recommendedName>
</protein>
<accession>A0A133VK19</accession>